<dbReference type="AlphaFoldDB" id="A0A6A4VJT5"/>
<feature type="region of interest" description="Disordered" evidence="2">
    <location>
        <begin position="147"/>
        <end position="172"/>
    </location>
</feature>
<feature type="region of interest" description="Disordered" evidence="2">
    <location>
        <begin position="27"/>
        <end position="88"/>
    </location>
</feature>
<proteinExistence type="inferred from homology"/>
<dbReference type="OrthoDB" id="6369192at2759"/>
<comment type="caution">
    <text evidence="3">The sequence shown here is derived from an EMBL/GenBank/DDBJ whole genome shotgun (WGS) entry which is preliminary data.</text>
</comment>
<feature type="compositionally biased region" description="Basic residues" evidence="2">
    <location>
        <begin position="113"/>
        <end position="122"/>
    </location>
</feature>
<evidence type="ECO:0000313" key="3">
    <source>
        <dbReference type="EMBL" id="KAF0294746.1"/>
    </source>
</evidence>
<evidence type="ECO:0000256" key="2">
    <source>
        <dbReference type="SAM" id="MobiDB-lite"/>
    </source>
</evidence>
<sequence>MPAGARKRWNCSLTEAALTQRRIEQLLGAETDSSGSDQAAASDSDAGAAGSADVETWLGAAGSGSDRSQRTRRSPAAAGSGRSAPGGRLGLLAEAVRHLERTKLRTAPPPPRRPVRPPHRKNMSFTNEEVREIDRNNRILLNKIVAQQRRPPARPSPVPGGGKSRGTQDQIRRENMILLRKIRTARPSRSVISGFHETPPPVRPILERGAVRHRQPWNDR</sequence>
<evidence type="ECO:0000256" key="1">
    <source>
        <dbReference type="ARBA" id="ARBA00008315"/>
    </source>
</evidence>
<keyword evidence="3" id="KW-0966">Cell projection</keyword>
<reference evidence="3 4" key="1">
    <citation type="submission" date="2019-07" db="EMBL/GenBank/DDBJ databases">
        <title>Draft genome assembly of a fouling barnacle, Amphibalanus amphitrite (Darwin, 1854): The first reference genome for Thecostraca.</title>
        <authorList>
            <person name="Kim W."/>
        </authorList>
    </citation>
    <scope>NUCLEOTIDE SEQUENCE [LARGE SCALE GENOMIC DNA]</scope>
    <source>
        <strain evidence="3">SNU_AA5</strain>
        <tissue evidence="3">Soma without cirri and trophi</tissue>
    </source>
</reference>
<dbReference type="InterPro" id="IPR038791">
    <property type="entry name" value="Cfap97/Hemingway"/>
</dbReference>
<gene>
    <name evidence="3" type="primary">cfap97</name>
    <name evidence="3" type="ORF">FJT64_000722</name>
</gene>
<keyword evidence="3" id="KW-0969">Cilium</keyword>
<dbReference type="Proteomes" id="UP000440578">
    <property type="component" value="Unassembled WGS sequence"/>
</dbReference>
<keyword evidence="3" id="KW-0282">Flagellum</keyword>
<protein>
    <submittedName>
        <fullName evidence="3">Cilia-and flagella-associated protein 97</fullName>
    </submittedName>
</protein>
<dbReference type="PANTHER" id="PTHR23035">
    <property type="entry name" value="CILIA- AND FLAGELLA-ASSOCIATED PROTEIN 97-RELATED"/>
    <property type="match status" value="1"/>
</dbReference>
<organism evidence="3 4">
    <name type="scientific">Amphibalanus amphitrite</name>
    <name type="common">Striped barnacle</name>
    <name type="synonym">Balanus amphitrite</name>
    <dbReference type="NCBI Taxonomy" id="1232801"/>
    <lineage>
        <taxon>Eukaryota</taxon>
        <taxon>Metazoa</taxon>
        <taxon>Ecdysozoa</taxon>
        <taxon>Arthropoda</taxon>
        <taxon>Crustacea</taxon>
        <taxon>Multicrustacea</taxon>
        <taxon>Cirripedia</taxon>
        <taxon>Thoracica</taxon>
        <taxon>Thoracicalcarea</taxon>
        <taxon>Balanomorpha</taxon>
        <taxon>Balanoidea</taxon>
        <taxon>Balanidae</taxon>
        <taxon>Amphibalaninae</taxon>
        <taxon>Amphibalanus</taxon>
    </lineage>
</organism>
<evidence type="ECO:0000313" key="4">
    <source>
        <dbReference type="Proteomes" id="UP000440578"/>
    </source>
</evidence>
<feature type="compositionally biased region" description="Low complexity" evidence="2">
    <location>
        <begin position="32"/>
        <end position="53"/>
    </location>
</feature>
<feature type="region of interest" description="Disordered" evidence="2">
    <location>
        <begin position="189"/>
        <end position="220"/>
    </location>
</feature>
<dbReference type="Pfam" id="PF13879">
    <property type="entry name" value="Hmw_CFAP97"/>
    <property type="match status" value="1"/>
</dbReference>
<feature type="compositionally biased region" description="Basic and acidic residues" evidence="2">
    <location>
        <begin position="205"/>
        <end position="220"/>
    </location>
</feature>
<accession>A0A6A4VJT5</accession>
<feature type="compositionally biased region" description="Low complexity" evidence="2">
    <location>
        <begin position="74"/>
        <end position="88"/>
    </location>
</feature>
<dbReference type="InterPro" id="IPR029488">
    <property type="entry name" value="Hmw/CFAP97"/>
</dbReference>
<feature type="region of interest" description="Disordered" evidence="2">
    <location>
        <begin position="100"/>
        <end position="128"/>
    </location>
</feature>
<name>A0A6A4VJT5_AMPAM</name>
<keyword evidence="4" id="KW-1185">Reference proteome</keyword>
<dbReference type="EMBL" id="VIIS01001664">
    <property type="protein sequence ID" value="KAF0294746.1"/>
    <property type="molecule type" value="Genomic_DNA"/>
</dbReference>
<comment type="similarity">
    <text evidence="1">Belongs to the CFAP97 family.</text>
</comment>
<dbReference type="PANTHER" id="PTHR23035:SF1">
    <property type="entry name" value="CILIA- AND FLAGELLA-ASSOCIATED PROTEIN 97"/>
    <property type="match status" value="1"/>
</dbReference>